<dbReference type="InterPro" id="IPR023908">
    <property type="entry name" value="xxxLxxG_rpt"/>
</dbReference>
<feature type="transmembrane region" description="Helical" evidence="5">
    <location>
        <begin position="518"/>
        <end position="538"/>
    </location>
</feature>
<keyword evidence="2 5" id="KW-0812">Transmembrane</keyword>
<dbReference type="GO" id="GO:0016020">
    <property type="term" value="C:membrane"/>
    <property type="evidence" value="ECO:0007669"/>
    <property type="project" value="UniProtKB-SubCell"/>
</dbReference>
<feature type="transmembrane region" description="Helical" evidence="5">
    <location>
        <begin position="620"/>
        <end position="639"/>
    </location>
</feature>
<feature type="domain" description="ABC-2 type transporter transmembrane" evidence="6">
    <location>
        <begin position="22"/>
        <end position="150"/>
    </location>
</feature>
<feature type="transmembrane region" description="Helical" evidence="5">
    <location>
        <begin position="559"/>
        <end position="578"/>
    </location>
</feature>
<dbReference type="Proteomes" id="UP001143480">
    <property type="component" value="Unassembled WGS sequence"/>
</dbReference>
<name>A0A9W6KUD7_9ACTN</name>
<dbReference type="GO" id="GO:0140359">
    <property type="term" value="F:ABC-type transporter activity"/>
    <property type="evidence" value="ECO:0007669"/>
    <property type="project" value="InterPro"/>
</dbReference>
<gene>
    <name evidence="7" type="ORF">GCM10017581_091170</name>
</gene>
<comment type="subcellular location">
    <subcellularLocation>
        <location evidence="1">Membrane</location>
        <topology evidence="1">Multi-pass membrane protein</topology>
    </subcellularLocation>
</comment>
<dbReference type="NCBIfam" id="TIGR03057">
    <property type="entry name" value="xxxLxxG_by_4"/>
    <property type="match status" value="2"/>
</dbReference>
<evidence type="ECO:0000313" key="7">
    <source>
        <dbReference type="EMBL" id="GLL07365.1"/>
    </source>
</evidence>
<keyword evidence="3 5" id="KW-1133">Transmembrane helix</keyword>
<feature type="transmembrane region" description="Helical" evidence="5">
    <location>
        <begin position="674"/>
        <end position="697"/>
    </location>
</feature>
<reference evidence="7" key="1">
    <citation type="journal article" date="2014" name="Int. J. Syst. Evol. Microbiol.">
        <title>Complete genome sequence of Corynebacterium casei LMG S-19264T (=DSM 44701T), isolated from a smear-ripened cheese.</title>
        <authorList>
            <consortium name="US DOE Joint Genome Institute (JGI-PGF)"/>
            <person name="Walter F."/>
            <person name="Albersmeier A."/>
            <person name="Kalinowski J."/>
            <person name="Ruckert C."/>
        </authorList>
    </citation>
    <scope>NUCLEOTIDE SEQUENCE</scope>
    <source>
        <strain evidence="7">VKM Ac-1321</strain>
    </source>
</reference>
<evidence type="ECO:0000256" key="2">
    <source>
        <dbReference type="ARBA" id="ARBA00022692"/>
    </source>
</evidence>
<dbReference type="NCBIfam" id="TIGR03062">
    <property type="entry name" value="pip_yhgE_Cterm"/>
    <property type="match status" value="1"/>
</dbReference>
<evidence type="ECO:0000313" key="8">
    <source>
        <dbReference type="Proteomes" id="UP001143480"/>
    </source>
</evidence>
<dbReference type="InterPro" id="IPR051328">
    <property type="entry name" value="T7SS_ABC-Transporter"/>
</dbReference>
<evidence type="ECO:0000256" key="1">
    <source>
        <dbReference type="ARBA" id="ARBA00004141"/>
    </source>
</evidence>
<protein>
    <submittedName>
        <fullName evidence="7">Membrane protein</fullName>
    </submittedName>
</protein>
<feature type="transmembrane region" description="Helical" evidence="5">
    <location>
        <begin position="590"/>
        <end position="611"/>
    </location>
</feature>
<dbReference type="RefSeq" id="WP_261959288.1">
    <property type="nucleotide sequence ID" value="NZ_BAAAXA010000001.1"/>
</dbReference>
<dbReference type="InterPro" id="IPR017501">
    <property type="entry name" value="Phage_infect_YhgE_C"/>
</dbReference>
<evidence type="ECO:0000259" key="6">
    <source>
        <dbReference type="Pfam" id="PF12698"/>
    </source>
</evidence>
<keyword evidence="8" id="KW-1185">Reference proteome</keyword>
<dbReference type="NCBIfam" id="TIGR03061">
    <property type="entry name" value="pip_yhgE_Nterm"/>
    <property type="match status" value="1"/>
</dbReference>
<keyword evidence="4 5" id="KW-0472">Membrane</keyword>
<feature type="domain" description="ABC-2 type transporter transmembrane" evidence="6">
    <location>
        <begin position="508"/>
        <end position="693"/>
    </location>
</feature>
<sequence>MNLFELRRFFRAPITVAALVVLALIPLLYGALYLWAFWDPYGNMRHIPVAVVNADRPARAADGSTLDAGRDLADELQHRDVFGWQPATAEQARQGLEDGRYQLVFTIPADFSASLVTPPDPQRDPTRGRLTVVNDDATNYLSGQLARSVFTEVRASASSTAARGYFDRMLIGFTDLKSQTQQAADGASQLANGAADAKGGAGDLATGIDQAHAGAGSLDTGLARATAGSQQLYDGLVALDAGAAQLADGTAQAAAGGRLLASKVDGAADRIEPVLRDNAELIAASATAIADGADLILQHLDALPGLAQTAAEQTAQTRSQLQKLGRSYPQIVDSAEYRSALAAADAAAKAAAALQTRLSTGDLDQLRAQMHTVAATARQVAQAAPHLADDVVAARTQVDRLAAGLDALAGGASRLQGGTTAAVQGAKDLNGGLYRLASGARQLDSGLGDLADGGHRLATGLTSLGDGATRLADGLATGAGKIPGYDPDTAAERAGVLGDPVALDRETEHPAGTYGAGFAPYFLGLALWVGAMISYMVLRPLTRRHLVSGARPWRVALAGWLPALLIGVVQATALFLVVRFALGLRPESPWAMYAFLGLTAVAFTALIQWFGARLGPAGRLVALAVLMLQLTSSGGTYPIETTPGFLQAVHPFLPMTYVVSGLRHLINGGPGGTVVTGALVLAGFAAAAFALTCLAAWRGRRLTPAKLHPDLVM</sequence>
<organism evidence="7 8">
    <name type="scientific">Dactylosporangium matsuzakiense</name>
    <dbReference type="NCBI Taxonomy" id="53360"/>
    <lineage>
        <taxon>Bacteria</taxon>
        <taxon>Bacillati</taxon>
        <taxon>Actinomycetota</taxon>
        <taxon>Actinomycetes</taxon>
        <taxon>Micromonosporales</taxon>
        <taxon>Micromonosporaceae</taxon>
        <taxon>Dactylosporangium</taxon>
    </lineage>
</organism>
<dbReference type="PANTHER" id="PTHR43077:SF5">
    <property type="entry name" value="PHAGE INFECTION PROTEIN"/>
    <property type="match status" value="1"/>
</dbReference>
<evidence type="ECO:0000256" key="3">
    <source>
        <dbReference type="ARBA" id="ARBA00022989"/>
    </source>
</evidence>
<comment type="caution">
    <text evidence="7">The sequence shown here is derived from an EMBL/GenBank/DDBJ whole genome shotgun (WGS) entry which is preliminary data.</text>
</comment>
<proteinExistence type="predicted"/>
<dbReference type="PANTHER" id="PTHR43077">
    <property type="entry name" value="TRANSPORT PERMEASE YVFS-RELATED"/>
    <property type="match status" value="1"/>
</dbReference>
<dbReference type="InterPro" id="IPR013525">
    <property type="entry name" value="ABC2_TM"/>
</dbReference>
<evidence type="ECO:0000256" key="5">
    <source>
        <dbReference type="SAM" id="Phobius"/>
    </source>
</evidence>
<dbReference type="Pfam" id="PF12698">
    <property type="entry name" value="ABC2_membrane_3"/>
    <property type="match status" value="2"/>
</dbReference>
<reference evidence="7" key="2">
    <citation type="submission" date="2023-01" db="EMBL/GenBank/DDBJ databases">
        <authorList>
            <person name="Sun Q."/>
            <person name="Evtushenko L."/>
        </authorList>
    </citation>
    <scope>NUCLEOTIDE SEQUENCE</scope>
    <source>
        <strain evidence="7">VKM Ac-1321</strain>
    </source>
</reference>
<dbReference type="InterPro" id="IPR017500">
    <property type="entry name" value="Phage_infect_YhgE_N"/>
</dbReference>
<dbReference type="EMBL" id="BSFP01000093">
    <property type="protein sequence ID" value="GLL07365.1"/>
    <property type="molecule type" value="Genomic_DNA"/>
</dbReference>
<accession>A0A9W6KUD7</accession>
<dbReference type="AlphaFoldDB" id="A0A9W6KUD7"/>
<feature type="transmembrane region" description="Helical" evidence="5">
    <location>
        <begin position="12"/>
        <end position="38"/>
    </location>
</feature>
<evidence type="ECO:0000256" key="4">
    <source>
        <dbReference type="ARBA" id="ARBA00023136"/>
    </source>
</evidence>